<keyword evidence="5" id="KW-1185">Reference proteome</keyword>
<name>A0A7E4VEE1_PANRE</name>
<feature type="coiled-coil region" evidence="1">
    <location>
        <begin position="189"/>
        <end position="225"/>
    </location>
</feature>
<feature type="compositionally biased region" description="Acidic residues" evidence="2">
    <location>
        <begin position="253"/>
        <end position="263"/>
    </location>
</feature>
<evidence type="ECO:0000259" key="4">
    <source>
        <dbReference type="Pfam" id="PF26284"/>
    </source>
</evidence>
<feature type="domain" description="DUF8077" evidence="4">
    <location>
        <begin position="9"/>
        <end position="134"/>
    </location>
</feature>
<dbReference type="WBParaSite" id="Pan_g19872.t1">
    <property type="protein sequence ID" value="Pan_g19872.t1"/>
    <property type="gene ID" value="Pan_g19872"/>
</dbReference>
<organism evidence="5 6">
    <name type="scientific">Panagrellus redivivus</name>
    <name type="common">Microworm</name>
    <dbReference type="NCBI Taxonomy" id="6233"/>
    <lineage>
        <taxon>Eukaryota</taxon>
        <taxon>Metazoa</taxon>
        <taxon>Ecdysozoa</taxon>
        <taxon>Nematoda</taxon>
        <taxon>Chromadorea</taxon>
        <taxon>Rhabditida</taxon>
        <taxon>Tylenchina</taxon>
        <taxon>Panagrolaimomorpha</taxon>
        <taxon>Panagrolaimoidea</taxon>
        <taxon>Panagrolaimidae</taxon>
        <taxon>Panagrellus</taxon>
    </lineage>
</organism>
<evidence type="ECO:0000313" key="5">
    <source>
        <dbReference type="Proteomes" id="UP000492821"/>
    </source>
</evidence>
<dbReference type="Pfam" id="PF26284">
    <property type="entry name" value="DUF8077"/>
    <property type="match status" value="1"/>
</dbReference>
<evidence type="ECO:0000256" key="2">
    <source>
        <dbReference type="SAM" id="MobiDB-lite"/>
    </source>
</evidence>
<keyword evidence="3" id="KW-1133">Transmembrane helix</keyword>
<keyword evidence="3" id="KW-0472">Membrane</keyword>
<sequence length="338" mass="38611">MASDRSPQEIALADWSMGVQMPYCPQIPLVDMIEPFVDAVVKMINRYCQNPDNCDLVKRVTFSHQNVVMLDGYPKRLEEIIYFRYFVIVPPDAVFKTKRSVKPLLSTKVLAEVMRRPKVEFERLRWNITAEKYPRYDAITTFMNRALIPIGIVAGIFMLFLAYWSSTMSSSSYSSDEGWLVSGATGGKNAALQRTLEIIEEQKYHHEQERRLQMAIERKEALAARIKLAEAGHGELVPNVERIVPGATKTDSTESETTQETDNNLYEDELADTVPEIVIMPARNSIDSNAPHRKVRKGRRLSSYEEAKRKSWGNIGQNNDKKRWKAGSLMLRTFGSKN</sequence>
<evidence type="ECO:0000256" key="1">
    <source>
        <dbReference type="SAM" id="Coils"/>
    </source>
</evidence>
<keyword evidence="3" id="KW-0812">Transmembrane</keyword>
<evidence type="ECO:0000256" key="3">
    <source>
        <dbReference type="SAM" id="Phobius"/>
    </source>
</evidence>
<dbReference type="Proteomes" id="UP000492821">
    <property type="component" value="Unassembled WGS sequence"/>
</dbReference>
<dbReference type="InterPro" id="IPR058390">
    <property type="entry name" value="DUF8077"/>
</dbReference>
<reference evidence="6" key="2">
    <citation type="submission" date="2020-10" db="UniProtKB">
        <authorList>
            <consortium name="WormBaseParasite"/>
        </authorList>
    </citation>
    <scope>IDENTIFICATION</scope>
</reference>
<proteinExistence type="predicted"/>
<evidence type="ECO:0000313" key="6">
    <source>
        <dbReference type="WBParaSite" id="Pan_g19872.t1"/>
    </source>
</evidence>
<dbReference type="AlphaFoldDB" id="A0A7E4VEE1"/>
<accession>A0A7E4VEE1</accession>
<protein>
    <submittedName>
        <fullName evidence="6">Zonular occludens toxin</fullName>
    </submittedName>
</protein>
<reference evidence="5" key="1">
    <citation type="journal article" date="2013" name="Genetics">
        <title>The draft genome and transcriptome of Panagrellus redivivus are shaped by the harsh demands of a free-living lifestyle.</title>
        <authorList>
            <person name="Srinivasan J."/>
            <person name="Dillman A.R."/>
            <person name="Macchietto M.G."/>
            <person name="Heikkinen L."/>
            <person name="Lakso M."/>
            <person name="Fracchia K.M."/>
            <person name="Antoshechkin I."/>
            <person name="Mortazavi A."/>
            <person name="Wong G."/>
            <person name="Sternberg P.W."/>
        </authorList>
    </citation>
    <scope>NUCLEOTIDE SEQUENCE [LARGE SCALE GENOMIC DNA]</scope>
    <source>
        <strain evidence="5">MT8872</strain>
    </source>
</reference>
<feature type="transmembrane region" description="Helical" evidence="3">
    <location>
        <begin position="142"/>
        <end position="164"/>
    </location>
</feature>
<feature type="region of interest" description="Disordered" evidence="2">
    <location>
        <begin position="239"/>
        <end position="263"/>
    </location>
</feature>
<keyword evidence="1" id="KW-0175">Coiled coil</keyword>